<sequence length="519" mass="61398">MSSKHYSEEFKYEVIKAYEKRDYSIKELCSKYQISQNSLREWIVGFERYGSEGLKRSTSWKPYSKELKEAAVIDYLSGELSQYEIVRKDEISSRSVLRRWISIYNSHRDLKDRSKGRTNSMTKGRKTTWDERIQIVLDCLENGKDYQGTAETYEVSYQQVYQWVRKYEAGGDEALKDKRGRKKEEAELTPEDIIQLQIKKLERENERLRAENLFFKKVRGNRKEAKISQIRYEDMYTAIQELHEKEEVEVILLCEIAGISRAAYYKWLNRTPSARELQNEEIIKEMKALHEEVDGIYGYRRMTLNMNRKFGQNFNHKRIYRLMKVARIQSVIRRKKTPYKRSTPQHVAENILNREFTAEKPNEKWVTDVTEFKYGPSKKAYLSAILDLYDGSIVSYVLGHSNNNQLVFKTLDQAAGLLAGDHPLIHSDRGFQYTSHGFKRRIDKAKMTQSMSRVGRCIDNGPMESFWGTLKCEKYYLNKYETFEELSKAIDDYICFYNHDRYQKRLNGLSPMEYRAKAA</sequence>
<proteinExistence type="predicted"/>
<dbReference type="Pfam" id="PF13333">
    <property type="entry name" value="rve_2"/>
    <property type="match status" value="1"/>
</dbReference>
<dbReference type="InterPro" id="IPR002514">
    <property type="entry name" value="Transposase_8"/>
</dbReference>
<dbReference type="SUPFAM" id="SSF48295">
    <property type="entry name" value="TrpR-like"/>
    <property type="match status" value="2"/>
</dbReference>
<dbReference type="Proteomes" id="UP001339962">
    <property type="component" value="Unassembled WGS sequence"/>
</dbReference>
<dbReference type="InterPro" id="IPR050900">
    <property type="entry name" value="Transposase_IS3/IS150/IS904"/>
</dbReference>
<evidence type="ECO:0000256" key="2">
    <source>
        <dbReference type="SAM" id="Coils"/>
    </source>
</evidence>
<dbReference type="PANTHER" id="PTHR46889">
    <property type="entry name" value="TRANSPOSASE INSF FOR INSERTION SEQUENCE IS3B-RELATED"/>
    <property type="match status" value="1"/>
</dbReference>
<dbReference type="RefSeq" id="WP_328218500.1">
    <property type="nucleotide sequence ID" value="NZ_JARTLI010000019.1"/>
</dbReference>
<dbReference type="Gene3D" id="1.10.10.10">
    <property type="entry name" value="Winged helix-like DNA-binding domain superfamily/Winged helix DNA-binding domain"/>
    <property type="match status" value="2"/>
</dbReference>
<evidence type="ECO:0000256" key="1">
    <source>
        <dbReference type="ARBA" id="ARBA00002286"/>
    </source>
</evidence>
<feature type="coiled-coil region" evidence="2">
    <location>
        <begin position="191"/>
        <end position="218"/>
    </location>
</feature>
<dbReference type="Pfam" id="PF01527">
    <property type="entry name" value="HTH_Tnp_1"/>
    <property type="match status" value="1"/>
</dbReference>
<dbReference type="InterPro" id="IPR055247">
    <property type="entry name" value="InsJ-like_HTH"/>
</dbReference>
<dbReference type="InterPro" id="IPR009057">
    <property type="entry name" value="Homeodomain-like_sf"/>
</dbReference>
<dbReference type="InterPro" id="IPR012337">
    <property type="entry name" value="RNaseH-like_sf"/>
</dbReference>
<comment type="function">
    <text evidence="1">Involved in the transposition of the insertion sequence.</text>
</comment>
<dbReference type="AlphaFoldDB" id="A0ABD5IVC6"/>
<dbReference type="InterPro" id="IPR025948">
    <property type="entry name" value="HTH-like_dom"/>
</dbReference>
<dbReference type="NCBIfam" id="NF033516">
    <property type="entry name" value="transpos_IS3"/>
    <property type="match status" value="1"/>
</dbReference>
<protein>
    <submittedName>
        <fullName evidence="4">IS3 family transposase</fullName>
    </submittedName>
</protein>
<dbReference type="PROSITE" id="PS50994">
    <property type="entry name" value="INTEGRASE"/>
    <property type="match status" value="1"/>
</dbReference>
<dbReference type="Pfam" id="PF00665">
    <property type="entry name" value="rve"/>
    <property type="match status" value="1"/>
</dbReference>
<dbReference type="InterPro" id="IPR036388">
    <property type="entry name" value="WH-like_DNA-bd_sf"/>
</dbReference>
<dbReference type="InterPro" id="IPR048020">
    <property type="entry name" value="Transpos_IS3"/>
</dbReference>
<accession>A0ABD5IVC6</accession>
<evidence type="ECO:0000313" key="4">
    <source>
        <dbReference type="EMBL" id="MED5052282.1"/>
    </source>
</evidence>
<comment type="caution">
    <text evidence="4">The sequence shown here is derived from an EMBL/GenBank/DDBJ whole genome shotgun (WGS) entry which is preliminary data.</text>
</comment>
<dbReference type="EMBL" id="JARTLI010000019">
    <property type="protein sequence ID" value="MED5052282.1"/>
    <property type="molecule type" value="Genomic_DNA"/>
</dbReference>
<dbReference type="Gene3D" id="3.30.420.10">
    <property type="entry name" value="Ribonuclease H-like superfamily/Ribonuclease H"/>
    <property type="match status" value="1"/>
</dbReference>
<keyword evidence="2" id="KW-0175">Coiled coil</keyword>
<dbReference type="InterPro" id="IPR001584">
    <property type="entry name" value="Integrase_cat-core"/>
</dbReference>
<dbReference type="PANTHER" id="PTHR46889:SF4">
    <property type="entry name" value="TRANSPOSASE INSO FOR INSERTION SEQUENCE ELEMENT IS911B-RELATED"/>
    <property type="match status" value="1"/>
</dbReference>
<dbReference type="Pfam" id="PF13518">
    <property type="entry name" value="HTH_28"/>
    <property type="match status" value="1"/>
</dbReference>
<organism evidence="4 5">
    <name type="scientific">Anoxybacteroides rupiense</name>
    <dbReference type="NCBI Taxonomy" id="311460"/>
    <lineage>
        <taxon>Bacteria</taxon>
        <taxon>Bacillati</taxon>
        <taxon>Bacillota</taxon>
        <taxon>Bacilli</taxon>
        <taxon>Bacillales</taxon>
        <taxon>Anoxybacillaceae</taxon>
        <taxon>Anoxybacteroides</taxon>
    </lineage>
</organism>
<dbReference type="SUPFAM" id="SSF53098">
    <property type="entry name" value="Ribonuclease H-like"/>
    <property type="match status" value="1"/>
</dbReference>
<dbReference type="InterPro" id="IPR010921">
    <property type="entry name" value="Trp_repressor/repl_initiator"/>
</dbReference>
<dbReference type="Pfam" id="PF13276">
    <property type="entry name" value="HTH_21"/>
    <property type="match status" value="1"/>
</dbReference>
<evidence type="ECO:0000259" key="3">
    <source>
        <dbReference type="PROSITE" id="PS50994"/>
    </source>
</evidence>
<name>A0ABD5IVC6_9BACL</name>
<feature type="domain" description="Integrase catalytic" evidence="3">
    <location>
        <begin position="357"/>
        <end position="519"/>
    </location>
</feature>
<gene>
    <name evidence="4" type="ORF">P9850_10495</name>
</gene>
<dbReference type="SUPFAM" id="SSF46689">
    <property type="entry name" value="Homeodomain-like"/>
    <property type="match status" value="1"/>
</dbReference>
<reference evidence="4 5" key="1">
    <citation type="submission" date="2023-03" db="EMBL/GenBank/DDBJ databases">
        <title>Bacillus Genome Sequencing.</title>
        <authorList>
            <person name="Dunlap C."/>
        </authorList>
    </citation>
    <scope>NUCLEOTIDE SEQUENCE [LARGE SCALE GENOMIC DNA]</scope>
    <source>
        <strain evidence="4 5">NRS-38</strain>
    </source>
</reference>
<dbReference type="InterPro" id="IPR036397">
    <property type="entry name" value="RNaseH_sf"/>
</dbReference>
<evidence type="ECO:0000313" key="5">
    <source>
        <dbReference type="Proteomes" id="UP001339962"/>
    </source>
</evidence>